<dbReference type="AlphaFoldDB" id="A0A6A4I695"/>
<evidence type="ECO:0000313" key="1">
    <source>
        <dbReference type="EMBL" id="KAE9404324.1"/>
    </source>
</evidence>
<proteinExistence type="predicted"/>
<gene>
    <name evidence="1" type="ORF">BT96DRAFT_973187</name>
</gene>
<organism evidence="1 2">
    <name type="scientific">Gymnopus androsaceus JB14</name>
    <dbReference type="NCBI Taxonomy" id="1447944"/>
    <lineage>
        <taxon>Eukaryota</taxon>
        <taxon>Fungi</taxon>
        <taxon>Dikarya</taxon>
        <taxon>Basidiomycota</taxon>
        <taxon>Agaricomycotina</taxon>
        <taxon>Agaricomycetes</taxon>
        <taxon>Agaricomycetidae</taxon>
        <taxon>Agaricales</taxon>
        <taxon>Marasmiineae</taxon>
        <taxon>Omphalotaceae</taxon>
        <taxon>Gymnopus</taxon>
    </lineage>
</organism>
<dbReference type="EMBL" id="ML769417">
    <property type="protein sequence ID" value="KAE9404324.1"/>
    <property type="molecule type" value="Genomic_DNA"/>
</dbReference>
<dbReference type="Proteomes" id="UP000799118">
    <property type="component" value="Unassembled WGS sequence"/>
</dbReference>
<name>A0A6A4I695_9AGAR</name>
<dbReference type="PANTHER" id="PTHR38790">
    <property type="entry name" value="2EXR DOMAIN-CONTAINING PROTEIN-RELATED"/>
    <property type="match status" value="1"/>
</dbReference>
<accession>A0A6A4I695</accession>
<keyword evidence="2" id="KW-1185">Reference proteome</keyword>
<evidence type="ECO:0000313" key="2">
    <source>
        <dbReference type="Proteomes" id="UP000799118"/>
    </source>
</evidence>
<sequence length="778" mass="87408">MATVTVLSTFLQLARELRDQIYDDALRFTTTGNPPESLPPHVVDVLDTYSLKPAGVYRFSNRVKWRLSPNRGTCFGLMHSCRQVYKEMLESIDRQDGVSFQLDLIVLDSRPTHRSSLDGNCPILHEEIWAEWVVLPICTYIVPNLQPLSTQTPSLAITHSKCKNLHVSFRIQCEHTFRWRGDGGPAPLTQNLFSMLAKLLLHGPWGLQIGESPSSDSDSKTLWNIDTLSVDIIGSGTTFTNPYDGQHYTIPTKVVENTEQALRGNLMGTLCLSGALSGRVRVVRLLVDGELKHECVVDQTMSLSAATKSEWARYGSFRLRIWRLLAALGAQQNKLLLWSLLGTPLYSVVQNDVYKLLTRKPIRITASHPEAKAKIIDQSLRIIGMRASFLFAIICYREVWDFVLLVETRRNDKRIYGGAFSEIFIITAVRPRTRAPVLYRDLPGTSTRNLRTRMATVLVLSSFLQLARELRDQIYDDALRFTIIGNPPESLPPHVVDVDGSTLKPAGVSRFSVRWRLPPNRGTCFGLMYSCRQVYEEMLESIDRQDGVSFELDLIVLAGRTHRSGLERIYRIRHEEIWAEWVVLPICTYIVPNVPLLSTQAPSLAITHSKCKNLYVSFRIQCENSFRWSGDGGPAPLTQNLFSMLAKFLLHGPWGLQIGESPSSDSDSKTLWNIDTLSVDIIGSGTTFTNPYDGQHYTVPTKVVENTEQALRGNLMGTLCLSGALSGRVRVVRLLVDGELKHECVVDQTMSLSAATKSEWALYGVTIGDEIVKLQQDR</sequence>
<protein>
    <submittedName>
        <fullName evidence="1">Uncharacterized protein</fullName>
    </submittedName>
</protein>
<dbReference type="OrthoDB" id="2819093at2759"/>
<reference evidence="1" key="1">
    <citation type="journal article" date="2019" name="Environ. Microbiol.">
        <title>Fungal ecological strategies reflected in gene transcription - a case study of two litter decomposers.</title>
        <authorList>
            <person name="Barbi F."/>
            <person name="Kohler A."/>
            <person name="Barry K."/>
            <person name="Baskaran P."/>
            <person name="Daum C."/>
            <person name="Fauchery L."/>
            <person name="Ihrmark K."/>
            <person name="Kuo A."/>
            <person name="LaButti K."/>
            <person name="Lipzen A."/>
            <person name="Morin E."/>
            <person name="Grigoriev I.V."/>
            <person name="Henrissat B."/>
            <person name="Lindahl B."/>
            <person name="Martin F."/>
        </authorList>
    </citation>
    <scope>NUCLEOTIDE SEQUENCE</scope>
    <source>
        <strain evidence="1">JB14</strain>
    </source>
</reference>